<evidence type="ECO:0000313" key="2">
    <source>
        <dbReference type="EMBL" id="TFY55539.1"/>
    </source>
</evidence>
<name>A0A4Y9Y443_9APHY</name>
<gene>
    <name evidence="2" type="ORF">EVJ58_g8185</name>
</gene>
<reference evidence="2 3" key="1">
    <citation type="submission" date="2019-01" db="EMBL/GenBank/DDBJ databases">
        <title>Genome sequencing of the rare red list fungi Fomitopsis rosea.</title>
        <authorList>
            <person name="Buettner E."/>
            <person name="Kellner H."/>
        </authorList>
    </citation>
    <scope>NUCLEOTIDE SEQUENCE [LARGE SCALE GENOMIC DNA]</scope>
    <source>
        <strain evidence="2 3">DSM 105464</strain>
    </source>
</reference>
<feature type="compositionally biased region" description="Low complexity" evidence="1">
    <location>
        <begin position="366"/>
        <end position="377"/>
    </location>
</feature>
<evidence type="ECO:0000256" key="1">
    <source>
        <dbReference type="SAM" id="MobiDB-lite"/>
    </source>
</evidence>
<proteinExistence type="predicted"/>
<feature type="region of interest" description="Disordered" evidence="1">
    <location>
        <begin position="356"/>
        <end position="377"/>
    </location>
</feature>
<feature type="compositionally biased region" description="Polar residues" evidence="1">
    <location>
        <begin position="150"/>
        <end position="162"/>
    </location>
</feature>
<organism evidence="2 3">
    <name type="scientific">Rhodofomes roseus</name>
    <dbReference type="NCBI Taxonomy" id="34475"/>
    <lineage>
        <taxon>Eukaryota</taxon>
        <taxon>Fungi</taxon>
        <taxon>Dikarya</taxon>
        <taxon>Basidiomycota</taxon>
        <taxon>Agaricomycotina</taxon>
        <taxon>Agaricomycetes</taxon>
        <taxon>Polyporales</taxon>
        <taxon>Rhodofomes</taxon>
    </lineage>
</organism>
<feature type="compositionally biased region" description="Low complexity" evidence="1">
    <location>
        <begin position="130"/>
        <end position="142"/>
    </location>
</feature>
<dbReference type="AlphaFoldDB" id="A0A4Y9Y443"/>
<accession>A0A4Y9Y443</accession>
<dbReference type="Proteomes" id="UP000298390">
    <property type="component" value="Unassembled WGS sequence"/>
</dbReference>
<protein>
    <submittedName>
        <fullName evidence="2">Uncharacterized protein</fullName>
    </submittedName>
</protein>
<evidence type="ECO:0000313" key="3">
    <source>
        <dbReference type="Proteomes" id="UP000298390"/>
    </source>
</evidence>
<dbReference type="EMBL" id="SEKV01000582">
    <property type="protein sequence ID" value="TFY55539.1"/>
    <property type="molecule type" value="Genomic_DNA"/>
</dbReference>
<comment type="caution">
    <text evidence="2">The sequence shown here is derived from an EMBL/GenBank/DDBJ whole genome shotgun (WGS) entry which is preliminary data.</text>
</comment>
<feature type="region of interest" description="Disordered" evidence="1">
    <location>
        <begin position="130"/>
        <end position="162"/>
    </location>
</feature>
<sequence length="411" mass="45050">MNSDHQTTAVHAESILTRNATTVASTDISHFSTVPSSNHASNARYLAHPPGIPIPLARKHGNAHRQLDHPPGIPIPLACKQGNAHRHLAHPPGIPIPLARVQGSAHKHLDHPPGIPIPLAWIQRNACQHSRNSSTSSWSTERYTTKSKDSQSQAAPLQQQGRETLATDHRAVPPPFSGGAILNPIWVNTPRVGFGHVERTDTKALEPFRVPRGAVLNPTWVDTSRVGLGQVSGGRADLEPFRTKLADQAWPGLSKHIRPTMGTRIIIPTSPKYDYGQSDDYDWAVALGTYDSLNIEEGKHARDFFSQWQKESELFGMWNDEWGRQARATEGVFEGEPELLKEQHLDEMPSLLFVSEERNEEGEGGSPSDDLSMSPMSPLLDDIMPGLVGMGDQAKEQSTVAELVDNATVTC</sequence>